<dbReference type="Proteomes" id="UP000054928">
    <property type="component" value="Unassembled WGS sequence"/>
</dbReference>
<accession>A0A0N7L4F0</accession>
<dbReference type="AlphaFoldDB" id="A0A0N7L4F0"/>
<reference evidence="2" key="1">
    <citation type="submission" date="2014-09" db="EMBL/GenBank/DDBJ databases">
        <authorList>
            <person name="Sharma Rahul"/>
            <person name="Thines Marco"/>
        </authorList>
    </citation>
    <scope>NUCLEOTIDE SEQUENCE [LARGE SCALE GENOMIC DNA]</scope>
</reference>
<proteinExistence type="predicted"/>
<organism evidence="1 2">
    <name type="scientific">Plasmopara halstedii</name>
    <name type="common">Downy mildew of sunflower</name>
    <dbReference type="NCBI Taxonomy" id="4781"/>
    <lineage>
        <taxon>Eukaryota</taxon>
        <taxon>Sar</taxon>
        <taxon>Stramenopiles</taxon>
        <taxon>Oomycota</taxon>
        <taxon>Peronosporomycetes</taxon>
        <taxon>Peronosporales</taxon>
        <taxon>Peronosporaceae</taxon>
        <taxon>Plasmopara</taxon>
    </lineage>
</organism>
<keyword evidence="2" id="KW-1185">Reference proteome</keyword>
<dbReference type="GeneID" id="36403617"/>
<name>A0A0N7L4F0_PLAHL</name>
<dbReference type="EMBL" id="CCYD01000322">
    <property type="protein sequence ID" value="CEG38491.1"/>
    <property type="molecule type" value="Genomic_DNA"/>
</dbReference>
<evidence type="ECO:0000313" key="1">
    <source>
        <dbReference type="EMBL" id="CEG38491.1"/>
    </source>
</evidence>
<evidence type="ECO:0000313" key="2">
    <source>
        <dbReference type="Proteomes" id="UP000054928"/>
    </source>
</evidence>
<protein>
    <submittedName>
        <fullName evidence="1">Uncharacterized protein</fullName>
    </submittedName>
</protein>
<sequence length="129" mass="14975">MEPLLVPTVPKTIRVQEREYNNVDEAVVIDKRWTCEMHQEEQQCASEKVGLEDKDREDLFCVLPIFGRTTIGRTQILRIRTRNIFLKVGAAEVRPTRRCVAVIVQPSRHELKSASRLDSYKYETAPTFD</sequence>
<dbReference type="RefSeq" id="XP_024574860.1">
    <property type="nucleotide sequence ID" value="XM_024723933.1"/>
</dbReference>